<feature type="compositionally biased region" description="Gly residues" evidence="1">
    <location>
        <begin position="122"/>
        <end position="131"/>
    </location>
</feature>
<accession>A0ABS3Y5L8</accession>
<keyword evidence="4" id="KW-1185">Reference proteome</keyword>
<evidence type="ECO:0000256" key="1">
    <source>
        <dbReference type="SAM" id="MobiDB-lite"/>
    </source>
</evidence>
<organism evidence="3 4">
    <name type="scientific">Streptomyces smyrnaeus</name>
    <dbReference type="NCBI Taxonomy" id="1387713"/>
    <lineage>
        <taxon>Bacteria</taxon>
        <taxon>Bacillati</taxon>
        <taxon>Actinomycetota</taxon>
        <taxon>Actinomycetes</taxon>
        <taxon>Kitasatosporales</taxon>
        <taxon>Streptomycetaceae</taxon>
        <taxon>Streptomyces</taxon>
    </lineage>
</organism>
<evidence type="ECO:0000313" key="4">
    <source>
        <dbReference type="Proteomes" id="UP000721954"/>
    </source>
</evidence>
<sequence length="142" mass="13285">MKQVAKKTLGVAVMGAAVVVAGAGTASAAPSLGLGGAPTELLGADAVSTGSRALGPVAKTAGKTVGELPLKEAAQGLPGNLSQPVGVAQEALSGTLTGTPLDATEKVAGQAQESVKGKSSAPGGGMIGGLPLGKALPVGGSH</sequence>
<feature type="chain" id="PRO_5045284496" description="ATP-binding protein" evidence="2">
    <location>
        <begin position="29"/>
        <end position="142"/>
    </location>
</feature>
<feature type="signal peptide" evidence="2">
    <location>
        <begin position="1"/>
        <end position="28"/>
    </location>
</feature>
<keyword evidence="2" id="KW-0732">Signal</keyword>
<dbReference type="Proteomes" id="UP000721954">
    <property type="component" value="Unassembled WGS sequence"/>
</dbReference>
<evidence type="ECO:0000256" key="2">
    <source>
        <dbReference type="SAM" id="SignalP"/>
    </source>
</evidence>
<protein>
    <recommendedName>
        <fullName evidence="5">ATP-binding protein</fullName>
    </recommendedName>
</protein>
<proteinExistence type="predicted"/>
<comment type="caution">
    <text evidence="3">The sequence shown here is derived from an EMBL/GenBank/DDBJ whole genome shotgun (WGS) entry which is preliminary data.</text>
</comment>
<evidence type="ECO:0008006" key="5">
    <source>
        <dbReference type="Google" id="ProtNLM"/>
    </source>
</evidence>
<dbReference type="EMBL" id="JAFFZM010000031">
    <property type="protein sequence ID" value="MBO8202964.1"/>
    <property type="molecule type" value="Genomic_DNA"/>
</dbReference>
<name>A0ABS3Y5L8_9ACTN</name>
<dbReference type="GeneID" id="96263341"/>
<reference evidence="3 4" key="1">
    <citation type="submission" date="2021-02" db="EMBL/GenBank/DDBJ databases">
        <title>Streptomyces spirodelae sp. nov., isolated from duckweed.</title>
        <authorList>
            <person name="Saimee Y."/>
            <person name="Duangmal K."/>
        </authorList>
    </citation>
    <scope>NUCLEOTIDE SEQUENCE [LARGE SCALE GENOMIC DNA]</scope>
    <source>
        <strain evidence="3 4">DSM 42105</strain>
    </source>
</reference>
<feature type="region of interest" description="Disordered" evidence="1">
    <location>
        <begin position="107"/>
        <end position="142"/>
    </location>
</feature>
<dbReference type="RefSeq" id="WP_209214449.1">
    <property type="nucleotide sequence ID" value="NZ_JAFFZM010000031.1"/>
</dbReference>
<gene>
    <name evidence="3" type="ORF">JW613_32510</name>
</gene>
<evidence type="ECO:0000313" key="3">
    <source>
        <dbReference type="EMBL" id="MBO8202964.1"/>
    </source>
</evidence>